<sequence>MNYIAEIVNHIIPFNTFLVQETRYAGQVSPSHRVTQRHVRAVGWIAKVIRSCEKHVMTSQGCKVTARLNPHCRQAAQGAP</sequence>
<gene>
    <name evidence="1" type="ORF">CDAR_238631</name>
</gene>
<organism evidence="1 2">
    <name type="scientific">Caerostris darwini</name>
    <dbReference type="NCBI Taxonomy" id="1538125"/>
    <lineage>
        <taxon>Eukaryota</taxon>
        <taxon>Metazoa</taxon>
        <taxon>Ecdysozoa</taxon>
        <taxon>Arthropoda</taxon>
        <taxon>Chelicerata</taxon>
        <taxon>Arachnida</taxon>
        <taxon>Araneae</taxon>
        <taxon>Araneomorphae</taxon>
        <taxon>Entelegynae</taxon>
        <taxon>Araneoidea</taxon>
        <taxon>Araneidae</taxon>
        <taxon>Caerostris</taxon>
    </lineage>
</organism>
<reference evidence="1 2" key="1">
    <citation type="submission" date="2021-06" db="EMBL/GenBank/DDBJ databases">
        <title>Caerostris darwini draft genome.</title>
        <authorList>
            <person name="Kono N."/>
            <person name="Arakawa K."/>
        </authorList>
    </citation>
    <scope>NUCLEOTIDE SEQUENCE [LARGE SCALE GENOMIC DNA]</scope>
</reference>
<dbReference type="AlphaFoldDB" id="A0AAV4QEX2"/>
<dbReference type="EMBL" id="BPLQ01004409">
    <property type="protein sequence ID" value="GIY07867.1"/>
    <property type="molecule type" value="Genomic_DNA"/>
</dbReference>
<name>A0AAV4QEX2_9ARAC</name>
<proteinExistence type="predicted"/>
<keyword evidence="2" id="KW-1185">Reference proteome</keyword>
<accession>A0AAV4QEX2</accession>
<dbReference type="Proteomes" id="UP001054837">
    <property type="component" value="Unassembled WGS sequence"/>
</dbReference>
<evidence type="ECO:0000313" key="2">
    <source>
        <dbReference type="Proteomes" id="UP001054837"/>
    </source>
</evidence>
<protein>
    <submittedName>
        <fullName evidence="1">Uncharacterized protein</fullName>
    </submittedName>
</protein>
<evidence type="ECO:0000313" key="1">
    <source>
        <dbReference type="EMBL" id="GIY07867.1"/>
    </source>
</evidence>
<comment type="caution">
    <text evidence="1">The sequence shown here is derived from an EMBL/GenBank/DDBJ whole genome shotgun (WGS) entry which is preliminary data.</text>
</comment>